<dbReference type="EMBL" id="JALNTZ010000008">
    <property type="protein sequence ID" value="KAJ3642364.1"/>
    <property type="molecule type" value="Genomic_DNA"/>
</dbReference>
<evidence type="ECO:0000259" key="10">
    <source>
        <dbReference type="Pfam" id="PF04083"/>
    </source>
</evidence>
<feature type="chain" id="PRO_5041391622" description="Lipase" evidence="9">
    <location>
        <begin position="19"/>
        <end position="412"/>
    </location>
</feature>
<gene>
    <name evidence="11" type="ORF">Zmor_025159</name>
</gene>
<dbReference type="AlphaFoldDB" id="A0AA38HRF7"/>
<keyword evidence="12" id="KW-1185">Reference proteome</keyword>
<dbReference type="PIRSF" id="PIRSF000862">
    <property type="entry name" value="Steryl_ester_lip"/>
    <property type="match status" value="1"/>
</dbReference>
<evidence type="ECO:0000256" key="7">
    <source>
        <dbReference type="PIRNR" id="PIRNR000862"/>
    </source>
</evidence>
<dbReference type="PANTHER" id="PTHR11005">
    <property type="entry name" value="LYSOSOMAL ACID LIPASE-RELATED"/>
    <property type="match status" value="1"/>
</dbReference>
<evidence type="ECO:0000256" key="1">
    <source>
        <dbReference type="ARBA" id="ARBA00010701"/>
    </source>
</evidence>
<keyword evidence="4 7" id="KW-0442">Lipid degradation</keyword>
<comment type="caution">
    <text evidence="11">The sequence shown here is derived from an EMBL/GenBank/DDBJ whole genome shotgun (WGS) entry which is preliminary data.</text>
</comment>
<dbReference type="InterPro" id="IPR029058">
    <property type="entry name" value="AB_hydrolase_fold"/>
</dbReference>
<keyword evidence="3 7" id="KW-0378">Hydrolase</keyword>
<name>A0AA38HRF7_9CUCU</name>
<feature type="active site" description="Charge relay system" evidence="8">
    <location>
        <position position="351"/>
    </location>
</feature>
<dbReference type="Proteomes" id="UP001168821">
    <property type="component" value="Unassembled WGS sequence"/>
</dbReference>
<feature type="signal peptide" evidence="9">
    <location>
        <begin position="1"/>
        <end position="18"/>
    </location>
</feature>
<proteinExistence type="inferred from homology"/>
<dbReference type="GO" id="GO:0016788">
    <property type="term" value="F:hydrolase activity, acting on ester bonds"/>
    <property type="evidence" value="ECO:0007669"/>
    <property type="project" value="InterPro"/>
</dbReference>
<keyword evidence="6" id="KW-0325">Glycoprotein</keyword>
<evidence type="ECO:0000256" key="3">
    <source>
        <dbReference type="ARBA" id="ARBA00022801"/>
    </source>
</evidence>
<sequence>MKTTLVVLVAFRLSLLFACSVNFKNNACRRGYLYPIAPFSKQCYENPDVLSDVPTMVKRNGYNIETYEVPTQDGYILTLFYIFGKNKPSKPNPVYMQHGIIVNTGHYVDLGSRSCAFYFVDKGYQVWLGNVRGSAYSRKHKNLTTRDPQFWTYNLDSIVEYDLPALISFVYNKSGHKVHYGGDSFGTTVGVMLAASNKEVSSMLQSVVLLGPAVYIHNLQPLKYFYRPALIMTDMLILFGVRGLLYQKYLPILAVYYCKMLPELCLEFIKVTTGSIKLFPPENLPLFFSYWPDGLSIFELKHYLQLGISNKLQKFDHGGHTNLKKYGTRDPPLYNLSAISVPVCIFYGESDQLYDKEDLERTYNEIGSSQKCKYAVSNDKNVSYGHLDFGYSESVTKDLYDVVLDVLEKFEA</sequence>
<dbReference type="Pfam" id="PF04083">
    <property type="entry name" value="Abhydro_lipase"/>
    <property type="match status" value="1"/>
</dbReference>
<evidence type="ECO:0000256" key="4">
    <source>
        <dbReference type="ARBA" id="ARBA00022963"/>
    </source>
</evidence>
<dbReference type="FunFam" id="3.40.50.1820:FF:000057">
    <property type="entry name" value="Lipase"/>
    <property type="match status" value="1"/>
</dbReference>
<dbReference type="Gene3D" id="3.40.50.1820">
    <property type="entry name" value="alpha/beta hydrolase"/>
    <property type="match status" value="1"/>
</dbReference>
<evidence type="ECO:0000256" key="5">
    <source>
        <dbReference type="ARBA" id="ARBA00023098"/>
    </source>
</evidence>
<comment type="similarity">
    <text evidence="1 7">Belongs to the AB hydrolase superfamily. Lipase family.</text>
</comment>
<evidence type="ECO:0000256" key="9">
    <source>
        <dbReference type="SAM" id="SignalP"/>
    </source>
</evidence>
<evidence type="ECO:0000256" key="8">
    <source>
        <dbReference type="PIRSR" id="PIRSR000862-1"/>
    </source>
</evidence>
<dbReference type="InterPro" id="IPR006693">
    <property type="entry name" value="AB_hydrolase_lipase"/>
</dbReference>
<reference evidence="11" key="1">
    <citation type="journal article" date="2023" name="G3 (Bethesda)">
        <title>Whole genome assemblies of Zophobas morio and Tenebrio molitor.</title>
        <authorList>
            <person name="Kaur S."/>
            <person name="Stinson S.A."/>
            <person name="diCenzo G.C."/>
        </authorList>
    </citation>
    <scope>NUCLEOTIDE SEQUENCE</scope>
    <source>
        <strain evidence="11">QUZm001</strain>
    </source>
</reference>
<dbReference type="InterPro" id="IPR025483">
    <property type="entry name" value="Lipase_euk"/>
</dbReference>
<dbReference type="GO" id="GO:0016042">
    <property type="term" value="P:lipid catabolic process"/>
    <property type="evidence" value="ECO:0007669"/>
    <property type="project" value="UniProtKB-KW"/>
</dbReference>
<evidence type="ECO:0000313" key="11">
    <source>
        <dbReference type="EMBL" id="KAJ3642364.1"/>
    </source>
</evidence>
<feature type="domain" description="Partial AB-hydrolase lipase" evidence="10">
    <location>
        <begin position="54"/>
        <end position="108"/>
    </location>
</feature>
<dbReference type="SUPFAM" id="SSF53474">
    <property type="entry name" value="alpha/beta-Hydrolases"/>
    <property type="match status" value="1"/>
</dbReference>
<accession>A0AA38HRF7</accession>
<keyword evidence="5" id="KW-0443">Lipid metabolism</keyword>
<feature type="active site" description="Charge relay system" evidence="8">
    <location>
        <position position="386"/>
    </location>
</feature>
<evidence type="ECO:0000313" key="12">
    <source>
        <dbReference type="Proteomes" id="UP001168821"/>
    </source>
</evidence>
<evidence type="ECO:0000256" key="6">
    <source>
        <dbReference type="ARBA" id="ARBA00023180"/>
    </source>
</evidence>
<feature type="active site" description="Nucleophile" evidence="8">
    <location>
        <position position="184"/>
    </location>
</feature>
<organism evidence="11 12">
    <name type="scientific">Zophobas morio</name>
    <dbReference type="NCBI Taxonomy" id="2755281"/>
    <lineage>
        <taxon>Eukaryota</taxon>
        <taxon>Metazoa</taxon>
        <taxon>Ecdysozoa</taxon>
        <taxon>Arthropoda</taxon>
        <taxon>Hexapoda</taxon>
        <taxon>Insecta</taxon>
        <taxon>Pterygota</taxon>
        <taxon>Neoptera</taxon>
        <taxon>Endopterygota</taxon>
        <taxon>Coleoptera</taxon>
        <taxon>Polyphaga</taxon>
        <taxon>Cucujiformia</taxon>
        <taxon>Tenebrionidae</taxon>
        <taxon>Zophobas</taxon>
    </lineage>
</organism>
<keyword evidence="2 9" id="KW-0732">Signal</keyword>
<evidence type="ECO:0000256" key="2">
    <source>
        <dbReference type="ARBA" id="ARBA00022729"/>
    </source>
</evidence>
<protein>
    <recommendedName>
        <fullName evidence="7">Lipase</fullName>
    </recommendedName>
</protein>